<comment type="catalytic activity">
    <reaction evidence="1">
        <text>4-amino-5-aminomethyl-2-methylpyrimidine + H2O = 4-amino-5-hydroxymethyl-2-methylpyrimidine + NH4(+)</text>
        <dbReference type="Rhea" id="RHEA:31799"/>
        <dbReference type="ChEBI" id="CHEBI:15377"/>
        <dbReference type="ChEBI" id="CHEBI:16892"/>
        <dbReference type="ChEBI" id="CHEBI:28938"/>
        <dbReference type="ChEBI" id="CHEBI:63416"/>
        <dbReference type="EC" id="3.5.99.2"/>
    </reaction>
</comment>
<dbReference type="AlphaFoldDB" id="A0AAX3W2R4"/>
<evidence type="ECO:0000313" key="3">
    <source>
        <dbReference type="EMBL" id="MBU6113006.1"/>
    </source>
</evidence>
<comment type="function">
    <text evidence="1">Catalyzes an amino-pyrimidine hydrolysis reaction at the C5' of the pyrimidine moiety of thiamine compounds, a reaction that is part of a thiamine salvage pathway.</text>
</comment>
<dbReference type="Proteomes" id="UP001223261">
    <property type="component" value="Chromosome"/>
</dbReference>
<keyword evidence="5" id="KW-1185">Reference proteome</keyword>
<dbReference type="InterPro" id="IPR004305">
    <property type="entry name" value="Thiaminase-2/PQQC"/>
</dbReference>
<evidence type="ECO:0000313" key="6">
    <source>
        <dbReference type="Proteomes" id="UP001223261"/>
    </source>
</evidence>
<dbReference type="EMBL" id="JAHLZN010000004">
    <property type="protein sequence ID" value="MBU6113006.1"/>
    <property type="molecule type" value="Genomic_DNA"/>
</dbReference>
<dbReference type="GO" id="GO:0009228">
    <property type="term" value="P:thiamine biosynthetic process"/>
    <property type="evidence" value="ECO:0007669"/>
    <property type="project" value="UniProtKB-KW"/>
</dbReference>
<organism evidence="4 6">
    <name type="scientific">Mammaliicoccus lentus</name>
    <name type="common">Staphylococcus lentus</name>
    <dbReference type="NCBI Taxonomy" id="42858"/>
    <lineage>
        <taxon>Bacteria</taxon>
        <taxon>Bacillati</taxon>
        <taxon>Bacillota</taxon>
        <taxon>Bacilli</taxon>
        <taxon>Bacillales</taxon>
        <taxon>Staphylococcaceae</taxon>
        <taxon>Mammaliicoccus</taxon>
    </lineage>
</organism>
<keyword evidence="1" id="KW-0378">Hydrolase</keyword>
<dbReference type="Pfam" id="PF03070">
    <property type="entry name" value="TENA_THI-4"/>
    <property type="match status" value="1"/>
</dbReference>
<dbReference type="EMBL" id="CP118848">
    <property type="protein sequence ID" value="WHI59242.1"/>
    <property type="molecule type" value="Genomic_DNA"/>
</dbReference>
<keyword evidence="1" id="KW-0784">Thiamine biosynthesis</keyword>
<dbReference type="RefSeq" id="WP_216683327.1">
    <property type="nucleotide sequence ID" value="NZ_CP118848.1"/>
</dbReference>
<dbReference type="InterPro" id="IPR050967">
    <property type="entry name" value="Thiamine_Salvage_TenA"/>
</dbReference>
<protein>
    <recommendedName>
        <fullName evidence="1">Aminopyrimidine aminohydrolase</fullName>
        <ecNumber evidence="1">3.5.99.2</ecNumber>
    </recommendedName>
</protein>
<comment type="similarity">
    <text evidence="1">Belongs to the TenA family.</text>
</comment>
<dbReference type="EC" id="3.5.99.2" evidence="1"/>
<evidence type="ECO:0000313" key="4">
    <source>
        <dbReference type="EMBL" id="WHI59242.1"/>
    </source>
</evidence>
<dbReference type="Proteomes" id="UP000770161">
    <property type="component" value="Unassembled WGS sequence"/>
</dbReference>
<evidence type="ECO:0000313" key="5">
    <source>
        <dbReference type="Proteomes" id="UP000770161"/>
    </source>
</evidence>
<dbReference type="GO" id="GO:0050334">
    <property type="term" value="F:thiaminase activity"/>
    <property type="evidence" value="ECO:0007669"/>
    <property type="project" value="UniProtKB-EC"/>
</dbReference>
<dbReference type="GO" id="GO:0005829">
    <property type="term" value="C:cytosol"/>
    <property type="evidence" value="ECO:0007669"/>
    <property type="project" value="TreeGrafter"/>
</dbReference>
<evidence type="ECO:0000259" key="2">
    <source>
        <dbReference type="Pfam" id="PF03070"/>
    </source>
</evidence>
<reference evidence="4" key="2">
    <citation type="journal article" date="2023" name="Antibiotics">
        <title>Prevalence and Molecular Characterization of Methicillin-Resistant Staphylococci (MRS) and Mammaliicocci (MRM) in Dromedary Camels from Algeria: First Detection of SCCmec-mecC Hybrid in Methicillin-Resistant Mammaliicoccus lentus.</title>
        <authorList>
            <person name="Belhout C."/>
            <person name="Boyen F."/>
            <person name="Vereecke N."/>
            <person name="Theuns S."/>
            <person name="Taibi N."/>
            <person name="Stegger M."/>
            <person name="de la Fe-Rodriguez P.Y."/>
            <person name="Bouayad L."/>
            <person name="Elgroud R."/>
            <person name="Butaye P."/>
        </authorList>
    </citation>
    <scope>NUCLEOTIDE SEQUENCE</scope>
    <source>
        <strain evidence="4">7048</strain>
    </source>
</reference>
<dbReference type="PANTHER" id="PTHR43198">
    <property type="entry name" value="BIFUNCTIONAL TH2 PROTEIN"/>
    <property type="match status" value="1"/>
</dbReference>
<dbReference type="InterPro" id="IPR027574">
    <property type="entry name" value="Thiaminase_II"/>
</dbReference>
<gene>
    <name evidence="4" type="primary">tenA</name>
    <name evidence="3" type="ORF">KQ656_03505</name>
    <name evidence="4" type="ORF">PYH69_11005</name>
</gene>
<accession>A0AAX3W2R4</accession>
<evidence type="ECO:0000256" key="1">
    <source>
        <dbReference type="RuleBase" id="RU363093"/>
    </source>
</evidence>
<feature type="domain" description="Thiaminase-2/PQQC" evidence="2">
    <location>
        <begin position="9"/>
        <end position="216"/>
    </location>
</feature>
<dbReference type="CDD" id="cd19360">
    <property type="entry name" value="TenA_C_SaTenA-like"/>
    <property type="match status" value="1"/>
</dbReference>
<sequence>MRFSEQLQQKVEPIIEEIYNDGFIQGFVNDDISAEAVKHYLKADARYLNEFAKIYALLIPKIDSKEELKFLLEQIEFASSGEVGAHQILADYIGEDYHEVIKDGAWYPTADHYIKHMYYNAYAHENVAYTVAAMAPCPYVYRRIAQLAIERNNFSSNHKLQEWFKFYYKGMDELMDVLDNWLDTFSENASKAEIELVERNFLESTVHERNFFNMSYIQEKWEFEER</sequence>
<reference evidence="3 5" key="1">
    <citation type="submission" date="2021-06" db="EMBL/GenBank/DDBJ databases">
        <title>Staphylococcus lentus K169 genome sequencing.</title>
        <authorList>
            <person name="Sundareshan S."/>
            <person name="Akhila D.S."/>
            <person name="Prachi D."/>
            <person name="Sivakumar R."/>
            <person name="Rajendhran J."/>
            <person name="Isloor S."/>
            <person name="Hegde N.R."/>
        </authorList>
    </citation>
    <scope>NUCLEOTIDE SEQUENCE [LARGE SCALE GENOMIC DNA]</scope>
    <source>
        <strain evidence="3 5">K169</strain>
    </source>
</reference>
<dbReference type="PANTHER" id="PTHR43198:SF2">
    <property type="entry name" value="SI:CH1073-67J19.1-RELATED"/>
    <property type="match status" value="1"/>
</dbReference>
<dbReference type="NCBIfam" id="TIGR04306">
    <property type="entry name" value="salvage_TenA"/>
    <property type="match status" value="1"/>
</dbReference>
<comment type="pathway">
    <text evidence="1">Cofactor biosynthesis; thiamine diphosphate biosynthesis.</text>
</comment>
<proteinExistence type="inferred from homology"/>
<comment type="catalytic activity">
    <reaction evidence="1">
        <text>thiamine + H2O = 5-(2-hydroxyethyl)-4-methylthiazole + 4-amino-5-hydroxymethyl-2-methylpyrimidine + H(+)</text>
        <dbReference type="Rhea" id="RHEA:17509"/>
        <dbReference type="ChEBI" id="CHEBI:15377"/>
        <dbReference type="ChEBI" id="CHEBI:15378"/>
        <dbReference type="ChEBI" id="CHEBI:16892"/>
        <dbReference type="ChEBI" id="CHEBI:17957"/>
        <dbReference type="ChEBI" id="CHEBI:18385"/>
        <dbReference type="EC" id="3.5.99.2"/>
    </reaction>
</comment>
<name>A0AAX3W2R4_MAMLE</name>